<dbReference type="InterPro" id="IPR005225">
    <property type="entry name" value="Small_GTP-bd"/>
</dbReference>
<comment type="caution">
    <text evidence="5">The sequence shown here is derived from an EMBL/GenBank/DDBJ whole genome shotgun (WGS) entry which is preliminary data.</text>
</comment>
<dbReference type="Pfam" id="PF00679">
    <property type="entry name" value="EFG_C"/>
    <property type="match status" value="1"/>
</dbReference>
<dbReference type="GO" id="GO:0003924">
    <property type="term" value="F:GTPase activity"/>
    <property type="evidence" value="ECO:0007669"/>
    <property type="project" value="UniProtKB-UniRule"/>
</dbReference>
<dbReference type="Proteomes" id="UP000003688">
    <property type="component" value="Unassembled WGS sequence"/>
</dbReference>
<evidence type="ECO:0000313" key="5">
    <source>
        <dbReference type="EMBL" id="EEF58475.1"/>
    </source>
</evidence>
<keyword evidence="2" id="KW-0694">RNA-binding</keyword>
<keyword evidence="2" id="KW-0820">tRNA-binding</keyword>
<dbReference type="Pfam" id="PF21018">
    <property type="entry name" value="BipA_C"/>
    <property type="match status" value="1"/>
</dbReference>
<evidence type="ECO:0000256" key="2">
    <source>
        <dbReference type="HAMAP-Rule" id="MF_00849"/>
    </source>
</evidence>
<gene>
    <name evidence="2" type="primary">bipA</name>
    <name evidence="5" type="ORF">Cflav_PD1098</name>
</gene>
<dbReference type="InterPro" id="IPR006298">
    <property type="entry name" value="BipA"/>
</dbReference>
<dbReference type="GO" id="GO:0000049">
    <property type="term" value="F:tRNA binding"/>
    <property type="evidence" value="ECO:0007669"/>
    <property type="project" value="UniProtKB-KW"/>
</dbReference>
<keyword evidence="2" id="KW-0963">Cytoplasm</keyword>
<dbReference type="AlphaFoldDB" id="B9XP09"/>
<reference evidence="5 6" key="1">
    <citation type="journal article" date="2011" name="J. Bacteriol.">
        <title>Genome sequence of 'Pedosphaera parvula' Ellin514, an aerobic Verrucomicrobial isolate from pasture soil.</title>
        <authorList>
            <person name="Kant R."/>
            <person name="van Passel M.W."/>
            <person name="Sangwan P."/>
            <person name="Palva A."/>
            <person name="Lucas S."/>
            <person name="Copeland A."/>
            <person name="Lapidus A."/>
            <person name="Glavina Del Rio T."/>
            <person name="Dalin E."/>
            <person name="Tice H."/>
            <person name="Bruce D."/>
            <person name="Goodwin L."/>
            <person name="Pitluck S."/>
            <person name="Chertkov O."/>
            <person name="Larimer F.W."/>
            <person name="Land M.L."/>
            <person name="Hauser L."/>
            <person name="Brettin T.S."/>
            <person name="Detter J.C."/>
            <person name="Han S."/>
            <person name="de Vos W.M."/>
            <person name="Janssen P.H."/>
            <person name="Smidt H."/>
        </authorList>
    </citation>
    <scope>NUCLEOTIDE SEQUENCE [LARGE SCALE GENOMIC DNA]</scope>
    <source>
        <strain evidence="5 6">Ellin514</strain>
    </source>
</reference>
<dbReference type="Gene3D" id="2.40.50.250">
    <property type="entry name" value="bipa protein"/>
    <property type="match status" value="1"/>
</dbReference>
<dbReference type="InterPro" id="IPR047043">
    <property type="entry name" value="BipA_III"/>
</dbReference>
<evidence type="ECO:0000313" key="6">
    <source>
        <dbReference type="Proteomes" id="UP000003688"/>
    </source>
</evidence>
<name>B9XP09_PEDPL</name>
<dbReference type="InterPro" id="IPR035651">
    <property type="entry name" value="BipA_V"/>
</dbReference>
<dbReference type="InterPro" id="IPR048876">
    <property type="entry name" value="BipA_C"/>
</dbReference>
<evidence type="ECO:0000256" key="1">
    <source>
        <dbReference type="ARBA" id="ARBA00023134"/>
    </source>
</evidence>
<keyword evidence="1 2" id="KW-0342">GTP-binding</keyword>
<dbReference type="SUPFAM" id="SSF52540">
    <property type="entry name" value="P-loop containing nucleoside triphosphate hydrolases"/>
    <property type="match status" value="1"/>
</dbReference>
<dbReference type="Pfam" id="PF00009">
    <property type="entry name" value="GTP_EFTU"/>
    <property type="match status" value="1"/>
</dbReference>
<dbReference type="FunFam" id="2.40.50.250:FF:000001">
    <property type="entry name" value="GTP-binding protein TypA"/>
    <property type="match status" value="1"/>
</dbReference>
<feature type="binding site" evidence="2">
    <location>
        <begin position="37"/>
        <end position="42"/>
    </location>
    <ligand>
        <name>GTP</name>
        <dbReference type="ChEBI" id="CHEBI:37565"/>
    </ligand>
</feature>
<comment type="similarity">
    <text evidence="2">Belongs to the TRAFAC class translation factor GTPase superfamily. Classic translation factor GTPase family. BipA subfamily.</text>
</comment>
<dbReference type="GO" id="GO:1990904">
    <property type="term" value="C:ribonucleoprotein complex"/>
    <property type="evidence" value="ECO:0007669"/>
    <property type="project" value="TreeGrafter"/>
</dbReference>
<dbReference type="PROSITE" id="PS51722">
    <property type="entry name" value="G_TR_2"/>
    <property type="match status" value="1"/>
</dbReference>
<dbReference type="Pfam" id="PF03144">
    <property type="entry name" value="GTP_EFTU_D2"/>
    <property type="match status" value="1"/>
</dbReference>
<dbReference type="FunFam" id="3.30.70.870:FF:000003">
    <property type="entry name" value="GTP-binding protein TypA"/>
    <property type="match status" value="1"/>
</dbReference>
<dbReference type="FunFam" id="3.30.70.240:FF:000002">
    <property type="entry name" value="GTP-binding protein TypA"/>
    <property type="match status" value="1"/>
</dbReference>
<comment type="subunit">
    <text evidence="2">Monomer.</text>
</comment>
<dbReference type="InterPro" id="IPR031157">
    <property type="entry name" value="G_TR_CS"/>
</dbReference>
<dbReference type="SUPFAM" id="SSF54980">
    <property type="entry name" value="EF-G C-terminal domain-like"/>
    <property type="match status" value="2"/>
</dbReference>
<feature type="domain" description="Tr-type G" evidence="4">
    <location>
        <begin position="25"/>
        <end position="220"/>
    </location>
</feature>
<dbReference type="GO" id="GO:0005525">
    <property type="term" value="F:GTP binding"/>
    <property type="evidence" value="ECO:0007669"/>
    <property type="project" value="UniProtKB-UniRule"/>
</dbReference>
<dbReference type="NCBIfam" id="TIGR00231">
    <property type="entry name" value="small_GTP"/>
    <property type="match status" value="1"/>
</dbReference>
<organism evidence="5 6">
    <name type="scientific">Pedosphaera parvula (strain Ellin514)</name>
    <dbReference type="NCBI Taxonomy" id="320771"/>
    <lineage>
        <taxon>Bacteria</taxon>
        <taxon>Pseudomonadati</taxon>
        <taxon>Verrucomicrobiota</taxon>
        <taxon>Pedosphaerae</taxon>
        <taxon>Pedosphaerales</taxon>
        <taxon>Pedosphaeraceae</taxon>
        <taxon>Pedosphaera</taxon>
    </lineage>
</organism>
<sequence>MEPKLDLLDSSGTLADLISTEDFMEHIRNIAIIAHVDHGKTTLVDCLLKQSGTFRANQATEERMMDSMDLEREKGITIRAKNAAFKYKDYHVNIVDTPGHADFGGEVERIMNMIDGVLLVVDAAEGPQAQTRFVLRKALEAGAKPIVVINKIDRDNAAPHKVLDQVFELFMALHATDEQLDFPVIYASAKQGFAKVEMNHESTTMEPLFDAVIKHIPPPRAHAGEEFKMLVANLDYSDYLGRIAFGKIVSGKVKLADPIVCIHGDGRKSKSKTTAIFHFEGMKRIEIQEAHAGDIIGITGFEDVFIGETITDIEDRQPLPFVPIDPPTIQMQFAVNDGPLAGQEGKLVTARHIRERLIKETRTNVALRVADTDMTSIFEVSGRGEMQIAILVEQMRREGYEVLVSRPEVIYRRDKEGNLQEPIEKLFLEVPKDAMGSIMENLANRRGEITNMNHIGDTVSIEAFIPTRGLIGFETDLVNQTRGMGVMSHLFHEYGADRGDIAARKNGSLVSMEDGEATTYALNMVQERGRLMVEPGDKIYTGMIVGENARENDIPVNPCKAKRLTNMRSQGDGKGIALDAPLKLSLERALEYISSDEYVEATPKSLRLRKKELDETKRKRTSQSRVVKVMEEPVA</sequence>
<dbReference type="SMART" id="SM00838">
    <property type="entry name" value="EFG_C"/>
    <property type="match status" value="1"/>
</dbReference>
<dbReference type="InterPro" id="IPR042116">
    <property type="entry name" value="TypA/BipA_C"/>
</dbReference>
<dbReference type="Gene3D" id="3.30.70.240">
    <property type="match status" value="1"/>
</dbReference>
<feature type="region of interest" description="Disordered" evidence="3">
    <location>
        <begin position="614"/>
        <end position="635"/>
    </location>
</feature>
<dbReference type="CDD" id="cd01891">
    <property type="entry name" value="TypA_BipA"/>
    <property type="match status" value="1"/>
</dbReference>
<dbReference type="HAMAP" id="MF_00849">
    <property type="entry name" value="BipA"/>
    <property type="match status" value="1"/>
</dbReference>
<dbReference type="GO" id="GO:0005829">
    <property type="term" value="C:cytosol"/>
    <property type="evidence" value="ECO:0007669"/>
    <property type="project" value="TreeGrafter"/>
</dbReference>
<dbReference type="InterPro" id="IPR027417">
    <property type="entry name" value="P-loop_NTPase"/>
</dbReference>
<dbReference type="Gene3D" id="3.40.50.300">
    <property type="entry name" value="P-loop containing nucleotide triphosphate hydrolases"/>
    <property type="match status" value="1"/>
</dbReference>
<dbReference type="InterPro" id="IPR047042">
    <property type="entry name" value="BipA_II"/>
</dbReference>
<dbReference type="FunFam" id="3.40.50.300:FF:000055">
    <property type="entry name" value="GTP-binding protein TypA"/>
    <property type="match status" value="1"/>
</dbReference>
<dbReference type="Gene3D" id="3.30.70.870">
    <property type="entry name" value="Elongation Factor G (Translational Gtpase), domain 3"/>
    <property type="match status" value="1"/>
</dbReference>
<dbReference type="InterPro" id="IPR000640">
    <property type="entry name" value="EFG_V-like"/>
</dbReference>
<evidence type="ECO:0000259" key="4">
    <source>
        <dbReference type="PROSITE" id="PS51722"/>
    </source>
</evidence>
<dbReference type="InterPro" id="IPR047041">
    <property type="entry name" value="BipA_GTP-bd_dom"/>
</dbReference>
<keyword evidence="2" id="KW-0699">rRNA-binding</keyword>
<comment type="catalytic activity">
    <reaction evidence="2">
        <text>GTP + H2O = GDP + phosphate + H(+)</text>
        <dbReference type="Rhea" id="RHEA:19669"/>
        <dbReference type="ChEBI" id="CHEBI:15377"/>
        <dbReference type="ChEBI" id="CHEBI:15378"/>
        <dbReference type="ChEBI" id="CHEBI:37565"/>
        <dbReference type="ChEBI" id="CHEBI:43474"/>
        <dbReference type="ChEBI" id="CHEBI:58189"/>
    </reaction>
</comment>
<proteinExistence type="inferred from homology"/>
<keyword evidence="6" id="KW-1185">Reference proteome</keyword>
<dbReference type="EC" id="3.6.5.-" evidence="2"/>
<keyword evidence="2" id="KW-0547">Nucleotide-binding</keyword>
<dbReference type="CDD" id="cd16263">
    <property type="entry name" value="BipA_III"/>
    <property type="match status" value="1"/>
</dbReference>
<dbReference type="CDD" id="cd03710">
    <property type="entry name" value="BipA_TypA_C"/>
    <property type="match status" value="1"/>
</dbReference>
<accession>B9XP09</accession>
<dbReference type="EMBL" id="ABOX02000043">
    <property type="protein sequence ID" value="EEF58475.1"/>
    <property type="molecule type" value="Genomic_DNA"/>
</dbReference>
<comment type="subcellular location">
    <subcellularLocation>
        <location evidence="2">Cytoplasm</location>
    </subcellularLocation>
    <text evidence="2">Binds to ribosomes.</text>
</comment>
<feature type="binding site" evidence="2">
    <location>
        <begin position="150"/>
        <end position="153"/>
    </location>
    <ligand>
        <name>GTP</name>
        <dbReference type="ChEBI" id="CHEBI:37565"/>
    </ligand>
</feature>
<dbReference type="STRING" id="320771.Cflav_PD1098"/>
<dbReference type="InterPro" id="IPR035647">
    <property type="entry name" value="EFG_III/V"/>
</dbReference>
<protein>
    <recommendedName>
        <fullName evidence="2">Large ribosomal subunit assembly factor BipA</fullName>
        <ecNumber evidence="2">3.6.5.-</ecNumber>
    </recommendedName>
    <alternativeName>
        <fullName evidence="2">GTP-binding protein BipA</fullName>
    </alternativeName>
</protein>
<dbReference type="Gene3D" id="2.40.30.10">
    <property type="entry name" value="Translation factors"/>
    <property type="match status" value="1"/>
</dbReference>
<dbReference type="PROSITE" id="PS00301">
    <property type="entry name" value="G_TR_1"/>
    <property type="match status" value="1"/>
</dbReference>
<dbReference type="GO" id="GO:0019843">
    <property type="term" value="F:rRNA binding"/>
    <property type="evidence" value="ECO:0007669"/>
    <property type="project" value="UniProtKB-KW"/>
</dbReference>
<dbReference type="InterPro" id="IPR000795">
    <property type="entry name" value="T_Tr_GTP-bd_dom"/>
</dbReference>
<dbReference type="PANTHER" id="PTHR42908:SF8">
    <property type="entry name" value="TR-TYPE G DOMAIN-CONTAINING PROTEIN"/>
    <property type="match status" value="1"/>
</dbReference>
<dbReference type="CDD" id="cd03691">
    <property type="entry name" value="BipA_TypA_II"/>
    <property type="match status" value="1"/>
</dbReference>
<dbReference type="GO" id="GO:0000027">
    <property type="term" value="P:ribosomal large subunit assembly"/>
    <property type="evidence" value="ECO:0007669"/>
    <property type="project" value="UniProtKB-UniRule"/>
</dbReference>
<dbReference type="PRINTS" id="PR00315">
    <property type="entry name" value="ELONGATNFCT"/>
</dbReference>
<dbReference type="NCBIfam" id="TIGR01394">
    <property type="entry name" value="TypA_BipA"/>
    <property type="match status" value="1"/>
</dbReference>
<evidence type="ECO:0000256" key="3">
    <source>
        <dbReference type="SAM" id="MobiDB-lite"/>
    </source>
</evidence>
<dbReference type="InterPro" id="IPR004161">
    <property type="entry name" value="EFTu-like_2"/>
</dbReference>
<dbReference type="GO" id="GO:0043022">
    <property type="term" value="F:ribosome binding"/>
    <property type="evidence" value="ECO:0007669"/>
    <property type="project" value="UniProtKB-UniRule"/>
</dbReference>
<dbReference type="PANTHER" id="PTHR42908">
    <property type="entry name" value="TRANSLATION ELONGATION FACTOR-RELATED"/>
    <property type="match status" value="1"/>
</dbReference>
<comment type="function">
    <text evidence="2">A 50S ribosomal subunit assembly protein with GTPase activity, required for 50S subunit assembly at low temperatures, may also play a role in translation. Binds GTP and analogs. Binds the 70S ribosome between the 30S and 50S subunits, in a similar position as ribosome-bound EF-G; it contacts a number of ribosomal proteins, both rRNAs and the A-site tRNA.</text>
</comment>
<keyword evidence="2" id="KW-0690">Ribosome biogenesis</keyword>
<keyword evidence="2" id="KW-0378">Hydrolase</keyword>
<dbReference type="SUPFAM" id="SSF50447">
    <property type="entry name" value="Translation proteins"/>
    <property type="match status" value="1"/>
</dbReference>
<dbReference type="InterPro" id="IPR009000">
    <property type="entry name" value="Transl_B-barrel_sf"/>
</dbReference>